<feature type="region of interest" description="Disordered" evidence="2">
    <location>
        <begin position="239"/>
        <end position="319"/>
    </location>
</feature>
<dbReference type="InterPro" id="IPR040391">
    <property type="entry name" value="BEND5"/>
</dbReference>
<feature type="region of interest" description="Disordered" evidence="2">
    <location>
        <begin position="121"/>
        <end position="149"/>
    </location>
</feature>
<dbReference type="PANTHER" id="PTHR14628:SF1">
    <property type="entry name" value="BEN DOMAIN-CONTAINING PROTEIN 5"/>
    <property type="match status" value="1"/>
</dbReference>
<accession>A0AAQ4DUZ1</accession>
<dbReference type="Proteomes" id="UP001321473">
    <property type="component" value="Unassembled WGS sequence"/>
</dbReference>
<dbReference type="AlphaFoldDB" id="A0AAQ4DUZ1"/>
<evidence type="ECO:0000256" key="1">
    <source>
        <dbReference type="SAM" id="Coils"/>
    </source>
</evidence>
<evidence type="ECO:0000313" key="3">
    <source>
        <dbReference type="EMBL" id="KAK8766281.1"/>
    </source>
</evidence>
<dbReference type="EMBL" id="JARKHS020026491">
    <property type="protein sequence ID" value="KAK8766281.1"/>
    <property type="molecule type" value="Genomic_DNA"/>
</dbReference>
<comment type="caution">
    <text evidence="3">The sequence shown here is derived from an EMBL/GenBank/DDBJ whole genome shotgun (WGS) entry which is preliminary data.</text>
</comment>
<feature type="coiled-coil region" evidence="1">
    <location>
        <begin position="152"/>
        <end position="210"/>
    </location>
</feature>
<protein>
    <submittedName>
        <fullName evidence="3">Uncharacterized protein</fullName>
    </submittedName>
</protein>
<evidence type="ECO:0000256" key="2">
    <source>
        <dbReference type="SAM" id="MobiDB-lite"/>
    </source>
</evidence>
<proteinExistence type="predicted"/>
<feature type="non-terminal residue" evidence="3">
    <location>
        <position position="319"/>
    </location>
</feature>
<dbReference type="GO" id="GO:0045892">
    <property type="term" value="P:negative regulation of DNA-templated transcription"/>
    <property type="evidence" value="ECO:0007669"/>
    <property type="project" value="InterPro"/>
</dbReference>
<evidence type="ECO:0000313" key="4">
    <source>
        <dbReference type="Proteomes" id="UP001321473"/>
    </source>
</evidence>
<organism evidence="3 4">
    <name type="scientific">Amblyomma americanum</name>
    <name type="common">Lone star tick</name>
    <dbReference type="NCBI Taxonomy" id="6943"/>
    <lineage>
        <taxon>Eukaryota</taxon>
        <taxon>Metazoa</taxon>
        <taxon>Ecdysozoa</taxon>
        <taxon>Arthropoda</taxon>
        <taxon>Chelicerata</taxon>
        <taxon>Arachnida</taxon>
        <taxon>Acari</taxon>
        <taxon>Parasitiformes</taxon>
        <taxon>Ixodida</taxon>
        <taxon>Ixodoidea</taxon>
        <taxon>Ixodidae</taxon>
        <taxon>Amblyomminae</taxon>
        <taxon>Amblyomma</taxon>
    </lineage>
</organism>
<dbReference type="PANTHER" id="PTHR14628">
    <property type="entry name" value="BEN DOMAIN-CONTAINING PROTEIN 5"/>
    <property type="match status" value="1"/>
</dbReference>
<name>A0AAQ4DUZ1_AMBAM</name>
<dbReference type="GO" id="GO:0003677">
    <property type="term" value="F:DNA binding"/>
    <property type="evidence" value="ECO:0007669"/>
    <property type="project" value="InterPro"/>
</dbReference>
<keyword evidence="4" id="KW-1185">Reference proteome</keyword>
<gene>
    <name evidence="3" type="ORF">V5799_006935</name>
</gene>
<reference evidence="3 4" key="1">
    <citation type="journal article" date="2023" name="Arcadia Sci">
        <title>De novo assembly of a long-read Amblyomma americanum tick genome.</title>
        <authorList>
            <person name="Chou S."/>
            <person name="Poskanzer K.E."/>
            <person name="Rollins M."/>
            <person name="Thuy-Boun P.S."/>
        </authorList>
    </citation>
    <scope>NUCLEOTIDE SEQUENCE [LARGE SCALE GENOMIC DNA]</scope>
    <source>
        <strain evidence="3">F_SG_1</strain>
        <tissue evidence="3">Salivary glands</tissue>
    </source>
</reference>
<keyword evidence="1" id="KW-0175">Coiled coil</keyword>
<sequence>MRGYHHHQYATTFVSHPRPAFLPPDRPSRSARFCCQRYVGAVVRSSSFGVVRVIAMFAYVRFRDDDMKTVLPISRFRSFQPKGLKDFATNKWYEVFWEDNEQSGYYQAQIVRLFDTKEEAERQKRIPVPPRPSDTETEETAPSSDDSLREVMRKAAAEKKKKKNNSQRILREKQLQQLMENEPDEQAHELELLRRENKDLRERLKTMEKALCSKIFDAEQLMSRHCSCKQKRAEIRTSERVPAKGAVERMPALSAPAGPEKVPPAAPEAKPADPPARESQRPVAVLAPPQPSLGHNPATPEECAADQLEGLPFQATGSK</sequence>